<evidence type="ECO:0000313" key="1">
    <source>
        <dbReference type="EMBL" id="CAF1085805.1"/>
    </source>
</evidence>
<accession>A0A819RQI1</accession>
<dbReference type="AlphaFoldDB" id="A0A819RQI1"/>
<reference evidence="2" key="1">
    <citation type="submission" date="2021-02" db="EMBL/GenBank/DDBJ databases">
        <authorList>
            <person name="Nowell W R."/>
        </authorList>
    </citation>
    <scope>NUCLEOTIDE SEQUENCE</scope>
</reference>
<comment type="caution">
    <text evidence="2">The sequence shown here is derived from an EMBL/GenBank/DDBJ whole genome shotgun (WGS) entry which is preliminary data.</text>
</comment>
<protein>
    <submittedName>
        <fullName evidence="2">Uncharacterized protein</fullName>
    </submittedName>
</protein>
<gene>
    <name evidence="1" type="ORF">IZO911_LOCUS22215</name>
    <name evidence="2" type="ORF">KXQ929_LOCUS31137</name>
</gene>
<dbReference type="Proteomes" id="UP000663860">
    <property type="component" value="Unassembled WGS sequence"/>
</dbReference>
<sequence>MTALSMEFLQYITKEEAGLILKTIKSEIERESLINPKEINHWTSDTSKDGIYFAEWLKCCITPVDLQNPPDEHPRTNFDVNSRIFNCIQSRLKEFHLLKGTTKSRILNRHTTLRAKTRDGKFPVLSPSAAISGN</sequence>
<evidence type="ECO:0000313" key="2">
    <source>
        <dbReference type="EMBL" id="CAF4044611.1"/>
    </source>
</evidence>
<dbReference type="Proteomes" id="UP000663868">
    <property type="component" value="Unassembled WGS sequence"/>
</dbReference>
<evidence type="ECO:0000313" key="3">
    <source>
        <dbReference type="Proteomes" id="UP000663868"/>
    </source>
</evidence>
<dbReference type="EMBL" id="CAJNOE010000246">
    <property type="protein sequence ID" value="CAF1085805.1"/>
    <property type="molecule type" value="Genomic_DNA"/>
</dbReference>
<proteinExistence type="predicted"/>
<organism evidence="2 3">
    <name type="scientific">Adineta steineri</name>
    <dbReference type="NCBI Taxonomy" id="433720"/>
    <lineage>
        <taxon>Eukaryota</taxon>
        <taxon>Metazoa</taxon>
        <taxon>Spiralia</taxon>
        <taxon>Gnathifera</taxon>
        <taxon>Rotifera</taxon>
        <taxon>Eurotatoria</taxon>
        <taxon>Bdelloidea</taxon>
        <taxon>Adinetida</taxon>
        <taxon>Adinetidae</taxon>
        <taxon>Adineta</taxon>
    </lineage>
</organism>
<name>A0A819RQI1_9BILA</name>
<dbReference type="EMBL" id="CAJOBB010003513">
    <property type="protein sequence ID" value="CAF4044611.1"/>
    <property type="molecule type" value="Genomic_DNA"/>
</dbReference>